<comment type="caution">
    <text evidence="3">The sequence shown here is derived from an EMBL/GenBank/DDBJ whole genome shotgun (WGS) entry which is preliminary data.</text>
</comment>
<name>A0ABU9K9T8_9BACI</name>
<evidence type="ECO:0000256" key="1">
    <source>
        <dbReference type="ARBA" id="ARBA00023159"/>
    </source>
</evidence>
<dbReference type="Gene3D" id="2.60.120.10">
    <property type="entry name" value="Jelly Rolls"/>
    <property type="match status" value="1"/>
</dbReference>
<proteinExistence type="predicted"/>
<dbReference type="RefSeq" id="WP_341983382.1">
    <property type="nucleotide sequence ID" value="NZ_JBBYAF010000018.1"/>
</dbReference>
<protein>
    <recommendedName>
        <fullName evidence="2">Cyclic nucleotide-binding domain-containing protein</fullName>
    </recommendedName>
</protein>
<dbReference type="Proteomes" id="UP001389717">
    <property type="component" value="Unassembled WGS sequence"/>
</dbReference>
<dbReference type="InterPro" id="IPR014710">
    <property type="entry name" value="RmlC-like_jellyroll"/>
</dbReference>
<reference evidence="3 4" key="1">
    <citation type="submission" date="2024-04" db="EMBL/GenBank/DDBJ databases">
        <title>Bacillus oryzaecorticis sp. nov., a moderately halophilic bacterium isolated from rice husks.</title>
        <authorList>
            <person name="Zhu H.-S."/>
        </authorList>
    </citation>
    <scope>NUCLEOTIDE SEQUENCE [LARGE SCALE GENOMIC DNA]</scope>
    <source>
        <strain evidence="3 4">ZC255</strain>
    </source>
</reference>
<evidence type="ECO:0000313" key="3">
    <source>
        <dbReference type="EMBL" id="MEL3972767.1"/>
    </source>
</evidence>
<feature type="domain" description="Cyclic nucleotide-binding" evidence="2">
    <location>
        <begin position="15"/>
        <end position="135"/>
    </location>
</feature>
<evidence type="ECO:0000313" key="4">
    <source>
        <dbReference type="Proteomes" id="UP001389717"/>
    </source>
</evidence>
<organism evidence="3 4">
    <name type="scientific">Rossellomorea oryzaecorticis</name>
    <dbReference type="NCBI Taxonomy" id="1396505"/>
    <lineage>
        <taxon>Bacteria</taxon>
        <taxon>Bacillati</taxon>
        <taxon>Bacillota</taxon>
        <taxon>Bacilli</taxon>
        <taxon>Bacillales</taxon>
        <taxon>Bacillaceae</taxon>
        <taxon>Rossellomorea</taxon>
    </lineage>
</organism>
<dbReference type="InterPro" id="IPR018490">
    <property type="entry name" value="cNMP-bd_dom_sf"/>
</dbReference>
<dbReference type="EMBL" id="JBBYAF010000018">
    <property type="protein sequence ID" value="MEL3972767.1"/>
    <property type="molecule type" value="Genomic_DNA"/>
</dbReference>
<keyword evidence="4" id="KW-1185">Reference proteome</keyword>
<dbReference type="PROSITE" id="PS50042">
    <property type="entry name" value="CNMP_BINDING_3"/>
    <property type="match status" value="1"/>
</dbReference>
<gene>
    <name evidence="3" type="ORF">AAEO50_10785</name>
</gene>
<sequence>MNKQDYLLYLKSLSLFQDIHKDQLKRIVDASSIIKQEEGDIIHLQKENTMIIILSGTLHVHIKESLDSQYKIGSLTTNDMFMPSVFLHYHKNGESISLEVRENTIYLEVPLLLINSISNQHPLLQRNLLRSFHKNLKNSYEEIVKLMS</sequence>
<dbReference type="SUPFAM" id="SSF51206">
    <property type="entry name" value="cAMP-binding domain-like"/>
    <property type="match status" value="1"/>
</dbReference>
<keyword evidence="1" id="KW-0010">Activator</keyword>
<evidence type="ECO:0000259" key="2">
    <source>
        <dbReference type="PROSITE" id="PS50042"/>
    </source>
</evidence>
<accession>A0ABU9K9T8</accession>
<dbReference type="InterPro" id="IPR000595">
    <property type="entry name" value="cNMP-bd_dom"/>
</dbReference>